<organism evidence="3 4">
    <name type="scientific">Pedosphaera parvula (strain Ellin514)</name>
    <dbReference type="NCBI Taxonomy" id="320771"/>
    <lineage>
        <taxon>Bacteria</taxon>
        <taxon>Pseudomonadati</taxon>
        <taxon>Verrucomicrobiota</taxon>
        <taxon>Pedosphaerae</taxon>
        <taxon>Pedosphaerales</taxon>
        <taxon>Pedosphaeraceae</taxon>
        <taxon>Pedosphaera</taxon>
    </lineage>
</organism>
<feature type="signal peptide" evidence="1">
    <location>
        <begin position="1"/>
        <end position="24"/>
    </location>
</feature>
<dbReference type="Gene3D" id="3.40.250.10">
    <property type="entry name" value="Rhodanese-like domain"/>
    <property type="match status" value="1"/>
</dbReference>
<dbReference type="PROSITE" id="PS50206">
    <property type="entry name" value="RHODANESE_3"/>
    <property type="match status" value="1"/>
</dbReference>
<accession>B9XJ99</accession>
<dbReference type="EMBL" id="ABOX02000020">
    <property type="protein sequence ID" value="EEF60137.1"/>
    <property type="molecule type" value="Genomic_DNA"/>
</dbReference>
<dbReference type="PANTHER" id="PTHR43031">
    <property type="entry name" value="FAD-DEPENDENT OXIDOREDUCTASE"/>
    <property type="match status" value="1"/>
</dbReference>
<dbReference type="OrthoDB" id="9800872at2"/>
<evidence type="ECO:0000313" key="3">
    <source>
        <dbReference type="EMBL" id="EEF60137.1"/>
    </source>
</evidence>
<keyword evidence="4" id="KW-1185">Reference proteome</keyword>
<protein>
    <submittedName>
        <fullName evidence="3">Rhodanese domain protein</fullName>
    </submittedName>
</protein>
<evidence type="ECO:0000256" key="1">
    <source>
        <dbReference type="SAM" id="SignalP"/>
    </source>
</evidence>
<evidence type="ECO:0000313" key="4">
    <source>
        <dbReference type="Proteomes" id="UP000003688"/>
    </source>
</evidence>
<reference evidence="3 4" key="1">
    <citation type="journal article" date="2011" name="J. Bacteriol.">
        <title>Genome sequence of 'Pedosphaera parvula' Ellin514, an aerobic Verrucomicrobial isolate from pasture soil.</title>
        <authorList>
            <person name="Kant R."/>
            <person name="van Passel M.W."/>
            <person name="Sangwan P."/>
            <person name="Palva A."/>
            <person name="Lucas S."/>
            <person name="Copeland A."/>
            <person name="Lapidus A."/>
            <person name="Glavina Del Rio T."/>
            <person name="Dalin E."/>
            <person name="Tice H."/>
            <person name="Bruce D."/>
            <person name="Goodwin L."/>
            <person name="Pitluck S."/>
            <person name="Chertkov O."/>
            <person name="Larimer F.W."/>
            <person name="Land M.L."/>
            <person name="Hauser L."/>
            <person name="Brettin T.S."/>
            <person name="Detter J.C."/>
            <person name="Han S."/>
            <person name="de Vos W.M."/>
            <person name="Janssen P.H."/>
            <person name="Smidt H."/>
        </authorList>
    </citation>
    <scope>NUCLEOTIDE SEQUENCE [LARGE SCALE GENOMIC DNA]</scope>
    <source>
        <strain evidence="3 4">Ellin514</strain>
    </source>
</reference>
<dbReference type="AlphaFoldDB" id="B9XJ99"/>
<dbReference type="RefSeq" id="WP_007415892.1">
    <property type="nucleotide sequence ID" value="NZ_ABOX02000020.1"/>
</dbReference>
<feature type="chain" id="PRO_5002894951" evidence="1">
    <location>
        <begin position="25"/>
        <end position="146"/>
    </location>
</feature>
<gene>
    <name evidence="3" type="ORF">Cflav_PD3196</name>
</gene>
<keyword evidence="1" id="KW-0732">Signal</keyword>
<dbReference type="PANTHER" id="PTHR43031:SF1">
    <property type="entry name" value="PYRIDINE NUCLEOTIDE-DISULPHIDE OXIDOREDUCTASE"/>
    <property type="match status" value="1"/>
</dbReference>
<dbReference type="InterPro" id="IPR036873">
    <property type="entry name" value="Rhodanese-like_dom_sf"/>
</dbReference>
<dbReference type="STRING" id="320771.Cflav_PD3196"/>
<evidence type="ECO:0000259" key="2">
    <source>
        <dbReference type="PROSITE" id="PS50206"/>
    </source>
</evidence>
<dbReference type="SUPFAM" id="SSF52821">
    <property type="entry name" value="Rhodanese/Cell cycle control phosphatase"/>
    <property type="match status" value="1"/>
</dbReference>
<dbReference type="InterPro" id="IPR001763">
    <property type="entry name" value="Rhodanese-like_dom"/>
</dbReference>
<sequence length="146" mass="15904" precursor="true">MKPIKKTCHLLCILCVTFAAAHFAAAEEAKAPASSTQTVKTPPEPIDPDKAQQLVTDKKVVVLDVRTPAEFASGHIAGATNIDYHNQDFKKKLEQLPKDKSYLVNCAVGGRSAKACKMMNQLDFKSVYDLKGGMSAWEKAGKPIEK</sequence>
<proteinExistence type="predicted"/>
<feature type="domain" description="Rhodanese" evidence="2">
    <location>
        <begin position="56"/>
        <end position="146"/>
    </location>
</feature>
<dbReference type="Pfam" id="PF00581">
    <property type="entry name" value="Rhodanese"/>
    <property type="match status" value="1"/>
</dbReference>
<dbReference type="SMART" id="SM00450">
    <property type="entry name" value="RHOD"/>
    <property type="match status" value="1"/>
</dbReference>
<dbReference type="CDD" id="cd00158">
    <property type="entry name" value="RHOD"/>
    <property type="match status" value="1"/>
</dbReference>
<dbReference type="Proteomes" id="UP000003688">
    <property type="component" value="Unassembled WGS sequence"/>
</dbReference>
<dbReference type="InterPro" id="IPR050229">
    <property type="entry name" value="GlpE_sulfurtransferase"/>
</dbReference>
<name>B9XJ99_PEDPL</name>
<comment type="caution">
    <text evidence="3">The sequence shown here is derived from an EMBL/GenBank/DDBJ whole genome shotgun (WGS) entry which is preliminary data.</text>
</comment>